<dbReference type="Proteomes" id="UP000036938">
    <property type="component" value="Unassembled WGS sequence"/>
</dbReference>
<proteinExistence type="predicted"/>
<keyword evidence="2" id="KW-1185">Reference proteome</keyword>
<dbReference type="EMBL" id="AQQZ01000015">
    <property type="protein sequence ID" value="KNG92113.1"/>
    <property type="molecule type" value="Genomic_DNA"/>
</dbReference>
<organism evidence="1 2">
    <name type="scientific">Pseudaestuariivita atlantica</name>
    <dbReference type="NCBI Taxonomy" id="1317121"/>
    <lineage>
        <taxon>Bacteria</taxon>
        <taxon>Pseudomonadati</taxon>
        <taxon>Pseudomonadota</taxon>
        <taxon>Alphaproteobacteria</taxon>
        <taxon>Rhodobacterales</taxon>
        <taxon>Paracoccaceae</taxon>
        <taxon>Pseudaestuariivita</taxon>
    </lineage>
</organism>
<dbReference type="SUPFAM" id="SSF48452">
    <property type="entry name" value="TPR-like"/>
    <property type="match status" value="1"/>
</dbReference>
<evidence type="ECO:0000313" key="2">
    <source>
        <dbReference type="Proteomes" id="UP000036938"/>
    </source>
</evidence>
<dbReference type="RefSeq" id="WP_050532528.1">
    <property type="nucleotide sequence ID" value="NZ_AQQZ01000015.1"/>
</dbReference>
<accession>A0A0L1JL13</accession>
<dbReference type="PATRIC" id="fig|1317121.7.peg.935"/>
<dbReference type="STRING" id="1317121.ATO11_19135"/>
<evidence type="ECO:0000313" key="1">
    <source>
        <dbReference type="EMBL" id="KNG92113.1"/>
    </source>
</evidence>
<dbReference type="Gene3D" id="3.40.50.10070">
    <property type="entry name" value="TolB, N-terminal domain"/>
    <property type="match status" value="1"/>
</dbReference>
<name>A0A0L1JL13_9RHOB</name>
<reference evidence="1 2" key="1">
    <citation type="journal article" date="2015" name="Int. J. Syst. Evol. Microbiol.">
        <title>Aestuariivita atlantica sp. nov., isolated from deep sea sediment of the Atlantic Ocean.</title>
        <authorList>
            <person name="Li G."/>
            <person name="Lai Q."/>
            <person name="Du Y."/>
            <person name="Liu X."/>
            <person name="Sun F."/>
            <person name="Shao Z."/>
        </authorList>
    </citation>
    <scope>NUCLEOTIDE SEQUENCE [LARGE SCALE GENOMIC DNA]</scope>
    <source>
        <strain evidence="1 2">22II-S11-z3</strain>
    </source>
</reference>
<dbReference type="OrthoDB" id="54411at2"/>
<dbReference type="AlphaFoldDB" id="A0A0L1JL13"/>
<dbReference type="Gene3D" id="1.25.40.10">
    <property type="entry name" value="Tetratricopeptide repeat domain"/>
    <property type="match status" value="1"/>
</dbReference>
<sequence>MNTIASAPMESGVVRQQLERILKSSQFVETTRLQRFLRYLVDQKLAGNDEALKGYSIGLDVFDKPDDFDPAIDTIVRVQASKLRSRLDLYYATDGSEDPLRILVPKGSYVPVFQVAFDPETADRTQAAAGAGADAGPDTRYSIAVMPFDNLSGSPDQEFLADGFTEEILNALARFKEFRVAARHSTFRYKNKKGDAREIGSELGVRYILEGSVRRWKDQIRVTSQLIDAETGGHMLSETYDDDMNVQNLFDIQETIASRIAAEVAEPHGVIHKLGSAHRKAATTDLDAYESRLLASEYWRSPSADAHRRVGRLLERAVALDPDYSGAWAMLAIVYGDEVRFGFESDSATPPLDRALEAAKRAVAADPKDAAGYHALFMTHFHRNEMSAFQEAADRALSLNPNYPDMLADYGLCIGFSRDHAEGLDYIRRASDLSPDPPGWFKLNTAILLYLQRDYEAARAAIEGSSLGASFWGDIARAMINAKLDRPRIARDRMDSALAQMPAFPAIAREALAIWNIRPEDMDHMVEGWRAAGLTLPD</sequence>
<dbReference type="InterPro" id="IPR011990">
    <property type="entry name" value="TPR-like_helical_dom_sf"/>
</dbReference>
<gene>
    <name evidence="1" type="ORF">ATO11_19135</name>
</gene>
<protein>
    <submittedName>
        <fullName evidence="1">Uncharacterized protein</fullName>
    </submittedName>
</protein>
<comment type="caution">
    <text evidence="1">The sequence shown here is derived from an EMBL/GenBank/DDBJ whole genome shotgun (WGS) entry which is preliminary data.</text>
</comment>